<evidence type="ECO:0000313" key="3">
    <source>
        <dbReference type="EMBL" id="PPU74481.1"/>
    </source>
</evidence>
<evidence type="ECO:0000313" key="5">
    <source>
        <dbReference type="Proteomes" id="UP001430396"/>
    </source>
</evidence>
<dbReference type="Proteomes" id="UP001430396">
    <property type="component" value="Unassembled WGS sequence"/>
</dbReference>
<feature type="region of interest" description="Disordered" evidence="1">
    <location>
        <begin position="1"/>
        <end position="40"/>
    </location>
</feature>
<evidence type="ECO:0000256" key="1">
    <source>
        <dbReference type="SAM" id="MobiDB-lite"/>
    </source>
</evidence>
<dbReference type="OrthoDB" id="5976053at2"/>
<gene>
    <name evidence="2" type="ORF">JWH11_16155</name>
    <name evidence="3" type="ORF">XmelCFBP4644_00660</name>
</gene>
<keyword evidence="5" id="KW-1185">Reference proteome</keyword>
<dbReference type="EMBL" id="JAFFQI010000198">
    <property type="protein sequence ID" value="MCD0267928.1"/>
    <property type="molecule type" value="Genomic_DNA"/>
</dbReference>
<evidence type="ECO:0000313" key="4">
    <source>
        <dbReference type="Proteomes" id="UP000239865"/>
    </source>
</evidence>
<protein>
    <submittedName>
        <fullName evidence="3">Uncharacterized protein</fullName>
    </submittedName>
</protein>
<name>A0A2S7DKZ1_9XANT</name>
<feature type="compositionally biased region" description="Basic and acidic residues" evidence="1">
    <location>
        <begin position="1"/>
        <end position="20"/>
    </location>
</feature>
<dbReference type="Proteomes" id="UP000239865">
    <property type="component" value="Unassembled WGS sequence"/>
</dbReference>
<comment type="caution">
    <text evidence="3">The sequence shown here is derived from an EMBL/GenBank/DDBJ whole genome shotgun (WGS) entry which is preliminary data.</text>
</comment>
<dbReference type="AlphaFoldDB" id="A0A2S7DKZ1"/>
<reference evidence="3 4" key="1">
    <citation type="submission" date="2016-08" db="EMBL/GenBank/DDBJ databases">
        <authorList>
            <person name="Seilhamer J.J."/>
        </authorList>
    </citation>
    <scope>NUCLEOTIDE SEQUENCE [LARGE SCALE GENOMIC DNA]</scope>
    <source>
        <strain evidence="3 4">CFBP4644</strain>
    </source>
</reference>
<proteinExistence type="predicted"/>
<sequence>MSTDSKLRRDARKRAAERQRNQAAAKATAESPIEPHAELRDQQRTLLAGIVRRDGEWVLGMDGRIAGESTSAAQVLALIMRAAELHERQGTPVRLTYSDALKAAAHAEAQADGMEFEQFKTRLSERLQAGTKLN</sequence>
<reference evidence="2" key="2">
    <citation type="submission" date="2021-02" db="EMBL/GenBank/DDBJ databases">
        <title>Copper resistance gene diversity in local Xanthomonas species at agrochemical polluted sites in Trinidad, Trinidad and Tobago.</title>
        <authorList>
            <person name="Ramnarine S.D.B.J."/>
            <person name="Ramsubhag A."/>
            <person name="Jayaraman J."/>
        </authorList>
    </citation>
    <scope>NUCLEOTIDE SEQUENCE</scope>
    <source>
        <strain evidence="2">CaNP6A</strain>
    </source>
</reference>
<evidence type="ECO:0000313" key="2">
    <source>
        <dbReference type="EMBL" id="MCD0267928.1"/>
    </source>
</evidence>
<dbReference type="EMBL" id="MDEH01000001">
    <property type="protein sequence ID" value="PPU74481.1"/>
    <property type="molecule type" value="Genomic_DNA"/>
</dbReference>
<accession>A0A2S7DKZ1</accession>
<dbReference type="RefSeq" id="WP_104584359.1">
    <property type="nucleotide sequence ID" value="NZ_JAFFQH010000181.1"/>
</dbReference>
<organism evidence="3 4">
    <name type="scientific">Xanthomonas melonis</name>
    <dbReference type="NCBI Taxonomy" id="56456"/>
    <lineage>
        <taxon>Bacteria</taxon>
        <taxon>Pseudomonadati</taxon>
        <taxon>Pseudomonadota</taxon>
        <taxon>Gammaproteobacteria</taxon>
        <taxon>Lysobacterales</taxon>
        <taxon>Lysobacteraceae</taxon>
        <taxon>Xanthomonas</taxon>
    </lineage>
</organism>